<dbReference type="EMBL" id="JAQQWN010000005">
    <property type="protein sequence ID" value="KAK8085576.1"/>
    <property type="molecule type" value="Genomic_DNA"/>
</dbReference>
<reference evidence="2 3" key="1">
    <citation type="submission" date="2023-01" db="EMBL/GenBank/DDBJ databases">
        <title>Analysis of 21 Apiospora genomes using comparative genomics revels a genus with tremendous synthesis potential of carbohydrate active enzymes and secondary metabolites.</title>
        <authorList>
            <person name="Sorensen T."/>
        </authorList>
    </citation>
    <scope>NUCLEOTIDE SEQUENCE [LARGE SCALE GENOMIC DNA]</scope>
    <source>
        <strain evidence="2 3">CBS 114990</strain>
    </source>
</reference>
<protein>
    <submittedName>
        <fullName evidence="2">Uncharacterized protein</fullName>
    </submittedName>
</protein>
<organism evidence="2 3">
    <name type="scientific">Apiospora hydei</name>
    <dbReference type="NCBI Taxonomy" id="1337664"/>
    <lineage>
        <taxon>Eukaryota</taxon>
        <taxon>Fungi</taxon>
        <taxon>Dikarya</taxon>
        <taxon>Ascomycota</taxon>
        <taxon>Pezizomycotina</taxon>
        <taxon>Sordariomycetes</taxon>
        <taxon>Xylariomycetidae</taxon>
        <taxon>Amphisphaeriales</taxon>
        <taxon>Apiosporaceae</taxon>
        <taxon>Apiospora</taxon>
    </lineage>
</organism>
<comment type="caution">
    <text evidence="2">The sequence shown here is derived from an EMBL/GenBank/DDBJ whole genome shotgun (WGS) entry which is preliminary data.</text>
</comment>
<sequence length="473" mass="50686">MAASHQEAEVPVMQVLEKAHYFTQALVPVPGAVPYPPPHGPLLAPPPHPRRLPHPQQRHLRGSRLLGPLVGRAPAARGRADPAPTTIQKSTAASARGGTPRSSPRPLPEAGGPQQGDFVFGYLPLATLAQDVEFRVDDEVPGHVLATSAYRARLMPFYNRYFTVARDSAVATQLRAAVTARNQNSSGKSAAFSDDSLGFDALYFALFECGHLVAKFMFDAANPIHPGMGPDAPAQTPWTREMADLAGATVVLFAPASKTALAMGFEMRKRAKTGSEGPKRVVGAASEASREFVEGTGIYDVTVSTKETPNAEFLSKKLGVDMGAGDKVVLIDCGGRAGVGQSWAGAFRKLCQPGRFLLVGIGSEAGEHSPEDVLKRFAPKEGDDSGEKEVPWFMQVNTGDLRERAAARVGRGTVFEGTEAAYAAFKREGVKGFKVRWGEGMEAVQGVGRGWLRGRRGRRRGWRSCCEGIAGRM</sequence>
<dbReference type="RefSeq" id="XP_066670085.1">
    <property type="nucleotide sequence ID" value="XM_066811162.1"/>
</dbReference>
<feature type="compositionally biased region" description="Basic residues" evidence="1">
    <location>
        <begin position="48"/>
        <end position="58"/>
    </location>
</feature>
<proteinExistence type="predicted"/>
<evidence type="ECO:0000313" key="3">
    <source>
        <dbReference type="Proteomes" id="UP001433268"/>
    </source>
</evidence>
<dbReference type="Proteomes" id="UP001433268">
    <property type="component" value="Unassembled WGS sequence"/>
</dbReference>
<accession>A0ABR1WPY4</accession>
<dbReference type="InterPro" id="IPR021276">
    <property type="entry name" value="DUF2855"/>
</dbReference>
<gene>
    <name evidence="2" type="ORF">PG997_006847</name>
</gene>
<evidence type="ECO:0000256" key="1">
    <source>
        <dbReference type="SAM" id="MobiDB-lite"/>
    </source>
</evidence>
<keyword evidence="3" id="KW-1185">Reference proteome</keyword>
<feature type="compositionally biased region" description="Low complexity" evidence="1">
    <location>
        <begin position="74"/>
        <end position="84"/>
    </location>
</feature>
<feature type="region of interest" description="Disordered" evidence="1">
    <location>
        <begin position="36"/>
        <end position="58"/>
    </location>
</feature>
<evidence type="ECO:0000313" key="2">
    <source>
        <dbReference type="EMBL" id="KAK8085576.1"/>
    </source>
</evidence>
<dbReference type="Pfam" id="PF11017">
    <property type="entry name" value="DUF2855"/>
    <property type="match status" value="1"/>
</dbReference>
<name>A0ABR1WPY4_9PEZI</name>
<feature type="compositionally biased region" description="Pro residues" evidence="1">
    <location>
        <begin position="36"/>
        <end position="47"/>
    </location>
</feature>
<feature type="region of interest" description="Disordered" evidence="1">
    <location>
        <begin position="74"/>
        <end position="113"/>
    </location>
</feature>
<dbReference type="GeneID" id="92044222"/>